<proteinExistence type="predicted"/>
<dbReference type="EMBL" id="MPUH01000914">
    <property type="protein sequence ID" value="OMJ72286.1"/>
    <property type="molecule type" value="Genomic_DNA"/>
</dbReference>
<keyword evidence="2" id="KW-1185">Reference proteome</keyword>
<name>A0A1R2B6B7_9CILI</name>
<sequence length="1304" mass="150445">MLFLTLFTCVFSSSCPLIKKNFDTMQVYQYQRASFYLYDYFEGYYLSFNSSNSSYIKISDQLQFNNVQNHTYPQKYISQSSNYYTYATWNDFTCEYLLDFMDSTIYPYIVFPTNKTLKPLELYPLNITINQIVIWDYSNETYAIILGYSDINHVLFINFTSFNCSDTKIPDPVWVIMWDINYATSISTCKVSGTDIIPFTVNFHNNLKNDDNSVLFLYNFSNPYIPILVYAMDNNYIINSNFQFFPIQVALEAYNQNNITIIALSLDYGILYFTYINGIFKELWPRVLIDQCGTFYSLSLVSSYYLRKELEVPLVIIVGTAKGLVAVDFYGHSVMFLIEGITSVGNNITGVINAVFIGSTYFLHIESNELMVILDRKIIRDYSYIVKLNNQVVNYSANAKWYVINTNGSFMYIRSDLDAIKTYNLVEDNLIFTIVKNIPSDNYYIGAIKDANTSCVNNMNVDDMDNLYEIRLCTQYQCITNNASTVQVIFHGLDELFQFYIYSYVSGWNMSFDASYDETSDIYSLNVWVFQKFSPGSEYYLRRPYKNVFKTDEYVVMQYSEGIDFYEMDFKLMLRSYIIEDIISFQIYNNLVYVLHGTTYHFISIYNPLCSSNFSVNSNCSMFTFCGNYLICGGGNVFESYLCINFICEFVSGDELSNIPKFNITGLSATNSSSQEECKIYVLSHHTRLYVLSMLFNSDEYFIYNLIYYNINPANQIYATPLRLFTFYYTNMTIYSLSLDMEVNINLNNTLSEIYFLENYAFISTIDNTLMIIDGLQIIFNMVYLNIQIPNNCSFSGTWFYDLNPYTGMVCNRDTGYYLVTNASSCPERYSENPCEIPISCNFKINEPRNVQNPAYLYNVTFLISNSTDTVSLPITFELLIYGQVIHYTEISDNKNITTFYDIGFDASYILDGFTGNNLTFNLEIDGENVTEQSEGYPLRILPNIFEINNYTSPYNIYSITAVANTPYIVIYDDRNRLIVLNSSYYNETTQNMDILGMVSLEQFGSSIVCSGIQYVSTKNGSFLIAAMCKWSVVFNYYWQSIPKKLAESSNYLVVLVQVSLTSFSLTWAEAFQIPFQPSQLKAVTDNDSILTLLLVDYIIDYGNPSHKNNRLYRAEFRWNGTILEPYISELIDMFSLGLDELYIYSVDGYYYKNLHIIVADKIKGMLILICNGNYTTLDHSIASQNDPIFTVGVAYKMIFTVSKSGILTGYTLFNHTVPVFSCNRYPFAQSINITTIPSFIAFSNYYWPQFLIFPVIYNSEGFYLRLSSIDGTALSFLIKDIMFSSSRSACSLLASVSYFPSYL</sequence>
<reference evidence="1 2" key="1">
    <citation type="submission" date="2016-11" db="EMBL/GenBank/DDBJ databases">
        <title>The macronuclear genome of Stentor coeruleus: a giant cell with tiny introns.</title>
        <authorList>
            <person name="Slabodnick M."/>
            <person name="Ruby J.G."/>
            <person name="Reiff S.B."/>
            <person name="Swart E.C."/>
            <person name="Gosai S."/>
            <person name="Prabakaran S."/>
            <person name="Witkowska E."/>
            <person name="Larue G.E."/>
            <person name="Fisher S."/>
            <person name="Freeman R.M."/>
            <person name="Gunawardena J."/>
            <person name="Chu W."/>
            <person name="Stover N.A."/>
            <person name="Gregory B.D."/>
            <person name="Nowacki M."/>
            <person name="Derisi J."/>
            <person name="Roy S.W."/>
            <person name="Marshall W.F."/>
            <person name="Sood P."/>
        </authorList>
    </citation>
    <scope>NUCLEOTIDE SEQUENCE [LARGE SCALE GENOMIC DNA]</scope>
    <source>
        <strain evidence="1">WM001</strain>
    </source>
</reference>
<evidence type="ECO:0000313" key="1">
    <source>
        <dbReference type="EMBL" id="OMJ72286.1"/>
    </source>
</evidence>
<accession>A0A1R2B6B7</accession>
<evidence type="ECO:0000313" key="2">
    <source>
        <dbReference type="Proteomes" id="UP000187209"/>
    </source>
</evidence>
<comment type="caution">
    <text evidence="1">The sequence shown here is derived from an EMBL/GenBank/DDBJ whole genome shotgun (WGS) entry which is preliminary data.</text>
</comment>
<organism evidence="1 2">
    <name type="scientific">Stentor coeruleus</name>
    <dbReference type="NCBI Taxonomy" id="5963"/>
    <lineage>
        <taxon>Eukaryota</taxon>
        <taxon>Sar</taxon>
        <taxon>Alveolata</taxon>
        <taxon>Ciliophora</taxon>
        <taxon>Postciliodesmatophora</taxon>
        <taxon>Heterotrichea</taxon>
        <taxon>Heterotrichida</taxon>
        <taxon>Stentoridae</taxon>
        <taxon>Stentor</taxon>
    </lineage>
</organism>
<dbReference type="Proteomes" id="UP000187209">
    <property type="component" value="Unassembled WGS sequence"/>
</dbReference>
<protein>
    <submittedName>
        <fullName evidence="1">Uncharacterized protein</fullName>
    </submittedName>
</protein>
<gene>
    <name evidence="1" type="ORF">SteCoe_29307</name>
</gene>